<evidence type="ECO:0000313" key="4">
    <source>
        <dbReference type="Proteomes" id="UP000799536"/>
    </source>
</evidence>
<dbReference type="AlphaFoldDB" id="A0A9P4JIL6"/>
<evidence type="ECO:0000256" key="1">
    <source>
        <dbReference type="SAM" id="MobiDB-lite"/>
    </source>
</evidence>
<name>A0A9P4JIL6_9PLEO</name>
<feature type="domain" description="AAA+ ATPase" evidence="2">
    <location>
        <begin position="616"/>
        <end position="743"/>
    </location>
</feature>
<accession>A0A9P4JIL6</accession>
<dbReference type="InterPro" id="IPR056599">
    <property type="entry name" value="AAA_lid_fung"/>
</dbReference>
<dbReference type="InterPro" id="IPR003959">
    <property type="entry name" value="ATPase_AAA_core"/>
</dbReference>
<reference evidence="3" key="1">
    <citation type="journal article" date="2020" name="Stud. Mycol.">
        <title>101 Dothideomycetes genomes: a test case for predicting lifestyles and emergence of pathogens.</title>
        <authorList>
            <person name="Haridas S."/>
            <person name="Albert R."/>
            <person name="Binder M."/>
            <person name="Bloem J."/>
            <person name="Labutti K."/>
            <person name="Salamov A."/>
            <person name="Andreopoulos B."/>
            <person name="Baker S."/>
            <person name="Barry K."/>
            <person name="Bills G."/>
            <person name="Bluhm B."/>
            <person name="Cannon C."/>
            <person name="Castanera R."/>
            <person name="Culley D."/>
            <person name="Daum C."/>
            <person name="Ezra D."/>
            <person name="Gonzalez J."/>
            <person name="Henrissat B."/>
            <person name="Kuo A."/>
            <person name="Liang C."/>
            <person name="Lipzen A."/>
            <person name="Lutzoni F."/>
            <person name="Magnuson J."/>
            <person name="Mondo S."/>
            <person name="Nolan M."/>
            <person name="Ohm R."/>
            <person name="Pangilinan J."/>
            <person name="Park H.-J."/>
            <person name="Ramirez L."/>
            <person name="Alfaro M."/>
            <person name="Sun H."/>
            <person name="Tritt A."/>
            <person name="Yoshinaga Y."/>
            <person name="Zwiers L.-H."/>
            <person name="Turgeon B."/>
            <person name="Goodwin S."/>
            <person name="Spatafora J."/>
            <person name="Crous P."/>
            <person name="Grigoriev I."/>
        </authorList>
    </citation>
    <scope>NUCLEOTIDE SEQUENCE</scope>
    <source>
        <strain evidence="3">ATCC 74209</strain>
    </source>
</reference>
<feature type="region of interest" description="Disordered" evidence="1">
    <location>
        <begin position="431"/>
        <end position="450"/>
    </location>
</feature>
<dbReference type="Pfam" id="PF23232">
    <property type="entry name" value="AAA_lid_13"/>
    <property type="match status" value="1"/>
</dbReference>
<comment type="caution">
    <text evidence="3">The sequence shown here is derived from an EMBL/GenBank/DDBJ whole genome shotgun (WGS) entry which is preliminary data.</text>
</comment>
<proteinExistence type="predicted"/>
<evidence type="ECO:0000259" key="2">
    <source>
        <dbReference type="SMART" id="SM00382"/>
    </source>
</evidence>
<dbReference type="Proteomes" id="UP000799536">
    <property type="component" value="Unassembled WGS sequence"/>
</dbReference>
<dbReference type="Pfam" id="PF22942">
    <property type="entry name" value="DUF7025"/>
    <property type="match status" value="1"/>
</dbReference>
<dbReference type="PANTHER" id="PTHR46411:SF2">
    <property type="entry name" value="AAA+ ATPASE DOMAIN-CONTAINING PROTEIN"/>
    <property type="match status" value="1"/>
</dbReference>
<dbReference type="InterPro" id="IPR003593">
    <property type="entry name" value="AAA+_ATPase"/>
</dbReference>
<protein>
    <submittedName>
        <fullName evidence="3">P-loop containing nucleoside triphosphate hydrolase protein</fullName>
    </submittedName>
</protein>
<sequence>MAEVINDTHATEAASAKDKILELEHRYIELLELKIAKLELGLANLESKSSSAKEEKPDQKEAENIAKPKHHGAESNKKKSLSSEDETKKEEKKAADQEEDVEKGEETRYKVVISKWDPETGEYKLVDASKKEEKKDVEGPEKKPKRAFTFRKDTITRLYSGDRLHTEIVSAVVEIEFPELQALLGKITSKWGWPENVTHCHSPFKELVYSWSEAMDEADGIHAPTDETADQRLARKDLKELLSLISTSSGHLKLDQYFKDRKTFLDSETITHNALWTLFPPGTLIVSRPFLDEPQIFSVQDSDSFVDGDEAFELVAYSFDWNGHEFNRVPYQLQIPYWGNDRKSIIELPFYPLMYHTDNDPSISGRHKIPGSSVDDLARRQCLREKSISELKEKLIERGKKYVEICIRPKGKQMFKYAGTAHIHGGRTIFNRGGGSGERQRASEEQSSIGSGDLSIAYDQQYVNKKQISGTTMIDFVSFFEYMSEKTPILGVLTRYLGSVETLSPERRANSIYREMYKFDWDRHQRDEKLSNDQLLLCPPRVLGYALKQKQWAQLLVDKLEDPEKGDAGTFNDKLQLDDSYKDLIRKSVLAHREGKTLTNAGRFRALEDFAPDKGKGLIIMLYGYPGVGKTLTAESVALVAGKPLLSIGVSDIGIEGDKVEANLEKVFDLAGKWEAVLLFDEADVFLEARGEGENDLKRNALVSVLLRVLEYYDGILILTTNRMRSFDIAVQSRIHIAIKYEELEQDQKVNIFMSFITQLQNKKLVQNFEDLENWVKKEGKKFPFNGRQIRNVVSTALGVALMEDGKLRRQHLADVADKTKAFKQDLGSQEAVYKHSHK</sequence>
<dbReference type="InterPro" id="IPR054289">
    <property type="entry name" value="DUF7025"/>
</dbReference>
<feature type="region of interest" description="Disordered" evidence="1">
    <location>
        <begin position="46"/>
        <end position="104"/>
    </location>
</feature>
<dbReference type="SMART" id="SM00382">
    <property type="entry name" value="AAA"/>
    <property type="match status" value="1"/>
</dbReference>
<dbReference type="GO" id="GO:0016887">
    <property type="term" value="F:ATP hydrolysis activity"/>
    <property type="evidence" value="ECO:0007669"/>
    <property type="project" value="InterPro"/>
</dbReference>
<dbReference type="Pfam" id="PF00004">
    <property type="entry name" value="AAA"/>
    <property type="match status" value="1"/>
</dbReference>
<dbReference type="InterPro" id="IPR027417">
    <property type="entry name" value="P-loop_NTPase"/>
</dbReference>
<keyword evidence="3" id="KW-0378">Hydrolase</keyword>
<dbReference type="CDD" id="cd19481">
    <property type="entry name" value="RecA-like_protease"/>
    <property type="match status" value="1"/>
</dbReference>
<dbReference type="SUPFAM" id="SSF52540">
    <property type="entry name" value="P-loop containing nucleoside triphosphate hydrolases"/>
    <property type="match status" value="1"/>
</dbReference>
<organism evidence="3 4">
    <name type="scientific">Delitschia confertaspora ATCC 74209</name>
    <dbReference type="NCBI Taxonomy" id="1513339"/>
    <lineage>
        <taxon>Eukaryota</taxon>
        <taxon>Fungi</taxon>
        <taxon>Dikarya</taxon>
        <taxon>Ascomycota</taxon>
        <taxon>Pezizomycotina</taxon>
        <taxon>Dothideomycetes</taxon>
        <taxon>Pleosporomycetidae</taxon>
        <taxon>Pleosporales</taxon>
        <taxon>Delitschiaceae</taxon>
        <taxon>Delitschia</taxon>
    </lineage>
</organism>
<feature type="compositionally biased region" description="Basic and acidic residues" evidence="1">
    <location>
        <begin position="51"/>
        <end position="96"/>
    </location>
</feature>
<dbReference type="Gene3D" id="3.40.50.300">
    <property type="entry name" value="P-loop containing nucleotide triphosphate hydrolases"/>
    <property type="match status" value="1"/>
</dbReference>
<evidence type="ECO:0000313" key="3">
    <source>
        <dbReference type="EMBL" id="KAF2198746.1"/>
    </source>
</evidence>
<dbReference type="EMBL" id="ML994121">
    <property type="protein sequence ID" value="KAF2198746.1"/>
    <property type="molecule type" value="Genomic_DNA"/>
</dbReference>
<dbReference type="OrthoDB" id="10042665at2759"/>
<dbReference type="PANTHER" id="PTHR46411">
    <property type="entry name" value="FAMILY ATPASE, PUTATIVE-RELATED"/>
    <property type="match status" value="1"/>
</dbReference>
<keyword evidence="4" id="KW-1185">Reference proteome</keyword>
<gene>
    <name evidence="3" type="ORF">GQ43DRAFT_483048</name>
</gene>
<dbReference type="GO" id="GO:0005524">
    <property type="term" value="F:ATP binding"/>
    <property type="evidence" value="ECO:0007669"/>
    <property type="project" value="InterPro"/>
</dbReference>